<gene>
    <name evidence="1" type="ORF">RHMOL_Rhmol09G0096200</name>
</gene>
<dbReference type="Proteomes" id="UP001062846">
    <property type="component" value="Chromosome 9"/>
</dbReference>
<evidence type="ECO:0000313" key="1">
    <source>
        <dbReference type="EMBL" id="KAI8538351.1"/>
    </source>
</evidence>
<comment type="caution">
    <text evidence="1">The sequence shown here is derived from an EMBL/GenBank/DDBJ whole genome shotgun (WGS) entry which is preliminary data.</text>
</comment>
<evidence type="ECO:0000313" key="2">
    <source>
        <dbReference type="Proteomes" id="UP001062846"/>
    </source>
</evidence>
<keyword evidence="2" id="KW-1185">Reference proteome</keyword>
<sequence length="203" mass="23072">MEQPVENFNGEHSNKEQSTGNLNELDQIRTYIRQMGERTDNQITQLMLMITGVARRLPPPQNLETPLENNREPPPEPNPKSPEMAAIKTKLAQLEQSLARSERITSIGFDIDELCLFPNARLPKKFKPIDFAKFDRMPCREIRHFSLEHSEAPSPFVAIECLGVEIGDAEIPRADAVVFLRDAQLAKDAEFDRSDIVHDIDPI</sequence>
<protein>
    <submittedName>
        <fullName evidence="1">Uncharacterized protein</fullName>
    </submittedName>
</protein>
<accession>A0ACC0MC81</accession>
<name>A0ACC0MC81_RHOML</name>
<dbReference type="EMBL" id="CM046396">
    <property type="protein sequence ID" value="KAI8538351.1"/>
    <property type="molecule type" value="Genomic_DNA"/>
</dbReference>
<organism evidence="1 2">
    <name type="scientific">Rhododendron molle</name>
    <name type="common">Chinese azalea</name>
    <name type="synonym">Azalea mollis</name>
    <dbReference type="NCBI Taxonomy" id="49168"/>
    <lineage>
        <taxon>Eukaryota</taxon>
        <taxon>Viridiplantae</taxon>
        <taxon>Streptophyta</taxon>
        <taxon>Embryophyta</taxon>
        <taxon>Tracheophyta</taxon>
        <taxon>Spermatophyta</taxon>
        <taxon>Magnoliopsida</taxon>
        <taxon>eudicotyledons</taxon>
        <taxon>Gunneridae</taxon>
        <taxon>Pentapetalae</taxon>
        <taxon>asterids</taxon>
        <taxon>Ericales</taxon>
        <taxon>Ericaceae</taxon>
        <taxon>Ericoideae</taxon>
        <taxon>Rhodoreae</taxon>
        <taxon>Rhododendron</taxon>
    </lineage>
</organism>
<reference evidence="1" key="1">
    <citation type="submission" date="2022-02" db="EMBL/GenBank/DDBJ databases">
        <title>Plant Genome Project.</title>
        <authorList>
            <person name="Zhang R.-G."/>
        </authorList>
    </citation>
    <scope>NUCLEOTIDE SEQUENCE</scope>
    <source>
        <strain evidence="1">AT1</strain>
    </source>
</reference>
<proteinExistence type="predicted"/>